<dbReference type="CDD" id="cd00090">
    <property type="entry name" value="HTH_ARSR"/>
    <property type="match status" value="1"/>
</dbReference>
<keyword evidence="1" id="KW-0812">Transmembrane</keyword>
<protein>
    <submittedName>
        <fullName evidence="4">Uncharacterized protein</fullName>
    </submittedName>
</protein>
<feature type="transmembrane region" description="Helical" evidence="1">
    <location>
        <begin position="113"/>
        <end position="139"/>
    </location>
</feature>
<dbReference type="InterPro" id="IPR056504">
    <property type="entry name" value="HTH_HVO_0163_N"/>
</dbReference>
<proteinExistence type="predicted"/>
<name>A0A075GTY9_9EURY</name>
<reference evidence="4" key="1">
    <citation type="journal article" date="2014" name="Genome Biol. Evol.">
        <title>Pangenome evidence for extensive interdomain horizontal transfer affecting lineage core and shell genes in uncultured planktonic thaumarchaeota and euryarchaeota.</title>
        <authorList>
            <person name="Deschamps P."/>
            <person name="Zivanovic Y."/>
            <person name="Moreira D."/>
            <person name="Rodriguez-Valera F."/>
            <person name="Lopez-Garcia P."/>
        </authorList>
    </citation>
    <scope>NUCLEOTIDE SEQUENCE</scope>
</reference>
<dbReference type="Gene3D" id="1.10.10.10">
    <property type="entry name" value="Winged helix-like DNA-binding domain superfamily/Winged helix DNA-binding domain"/>
    <property type="match status" value="2"/>
</dbReference>
<evidence type="ECO:0000313" key="4">
    <source>
        <dbReference type="EMBL" id="AIF07209.1"/>
    </source>
</evidence>
<evidence type="ECO:0000259" key="3">
    <source>
        <dbReference type="Pfam" id="PF24266"/>
    </source>
</evidence>
<keyword evidence="1" id="KW-1133">Transmembrane helix</keyword>
<dbReference type="InterPro" id="IPR036388">
    <property type="entry name" value="WH-like_DNA-bd_sf"/>
</dbReference>
<dbReference type="SUPFAM" id="SSF46785">
    <property type="entry name" value="Winged helix' DNA-binding domain"/>
    <property type="match status" value="2"/>
</dbReference>
<feature type="domain" description="HTH marR-type" evidence="2">
    <location>
        <begin position="249"/>
        <end position="303"/>
    </location>
</feature>
<feature type="domain" description="HVO-0163 N-terminal HTH" evidence="3">
    <location>
        <begin position="172"/>
        <end position="232"/>
    </location>
</feature>
<organism evidence="4">
    <name type="scientific">uncultured marine group II/III euryarchaeote KM3_200_B10</name>
    <dbReference type="NCBI Taxonomy" id="1457976"/>
    <lineage>
        <taxon>Archaea</taxon>
        <taxon>Methanobacteriati</taxon>
        <taxon>Methanobacteriota</taxon>
        <taxon>environmental samples</taxon>
    </lineage>
</organism>
<accession>A0A075GTY9</accession>
<dbReference type="Pfam" id="PF12802">
    <property type="entry name" value="MarR_2"/>
    <property type="match status" value="1"/>
</dbReference>
<dbReference type="PANTHER" id="PTHR36216">
    <property type="entry name" value="TRANSCRIPTIONAL REGULATOR, TRMB"/>
    <property type="match status" value="1"/>
</dbReference>
<dbReference type="AlphaFoldDB" id="A0A075GTY9"/>
<dbReference type="Pfam" id="PF24266">
    <property type="entry name" value="HTH_HVO_0163_N"/>
    <property type="match status" value="1"/>
</dbReference>
<dbReference type="InterPro" id="IPR000835">
    <property type="entry name" value="HTH_MarR-typ"/>
</dbReference>
<dbReference type="PANTHER" id="PTHR36216:SF1">
    <property type="entry name" value="HTH ARSR-TYPE DOMAIN-CONTAINING PROTEIN"/>
    <property type="match status" value="1"/>
</dbReference>
<keyword evidence="1" id="KW-0472">Membrane</keyword>
<dbReference type="GO" id="GO:0003700">
    <property type="term" value="F:DNA-binding transcription factor activity"/>
    <property type="evidence" value="ECO:0007669"/>
    <property type="project" value="InterPro"/>
</dbReference>
<evidence type="ECO:0000259" key="2">
    <source>
        <dbReference type="Pfam" id="PF12802"/>
    </source>
</evidence>
<dbReference type="InterPro" id="IPR011991">
    <property type="entry name" value="ArsR-like_HTH"/>
</dbReference>
<sequence>MGRAPAYARRAATLGVTLAILVILATPSVAADQEAIWVRTSPGVWMLEDSQGLLHQPQPEAGLFLSPSEGRTVGLELSDALAGIWTITDMWFVAESEGQPPADPGQQSESSRFFLSLPAMSFASTFIAVTFLSLALVAARDEPTRAKISQSMGRFSQLRVTEGTGTLAGTYQRGRLEGFLTAHPGCHLSGIIRALNLGNHQAVHHLRTLEREGRVWCRRDGRLLRYYTSAVNPAVELSSLPRPVDANQLSDVALMVLRSIAEQEDGQPSPTQREMAARLETSQQLVGHHLKRLESQGLITRRRRGLRTDQALTEEGMRLWATLVEPVSTRP</sequence>
<dbReference type="EMBL" id="KF900795">
    <property type="protein sequence ID" value="AIF07209.1"/>
    <property type="molecule type" value="Genomic_DNA"/>
</dbReference>
<dbReference type="InterPro" id="IPR036390">
    <property type="entry name" value="WH_DNA-bd_sf"/>
</dbReference>
<evidence type="ECO:0000256" key="1">
    <source>
        <dbReference type="SAM" id="Phobius"/>
    </source>
</evidence>